<accession>A0A3E0EKW8</accession>
<dbReference type="OrthoDB" id="982425at2"/>
<dbReference type="RefSeq" id="WP_115813910.1">
    <property type="nucleotide sequence ID" value="NZ_QUNI01000008.1"/>
</dbReference>
<comment type="caution">
    <text evidence="1">The sequence shown here is derived from an EMBL/GenBank/DDBJ whole genome shotgun (WGS) entry which is preliminary data.</text>
</comment>
<sequence length="130" mass="14950">MISSKFIIDILDLILDDEKEAKLLRNQIGFLTVTEIEHTGIGLFINFENELKKECFKVDKNLTFDGVEIKNEELNILADAILHVKDGIIYQLEIFNKNGSDYPKDEIETYTLTQNWNGSKNRTISKKAVI</sequence>
<proteinExistence type="predicted"/>
<dbReference type="Proteomes" id="UP000257136">
    <property type="component" value="Unassembled WGS sequence"/>
</dbReference>
<name>A0A3E0EKW8_9FLAO</name>
<dbReference type="EMBL" id="QUNI01000008">
    <property type="protein sequence ID" value="REG97959.1"/>
    <property type="molecule type" value="Genomic_DNA"/>
</dbReference>
<evidence type="ECO:0000313" key="2">
    <source>
        <dbReference type="Proteomes" id="UP000257136"/>
    </source>
</evidence>
<dbReference type="AlphaFoldDB" id="A0A3E0EKW8"/>
<protein>
    <submittedName>
        <fullName evidence="1">Uncharacterized protein</fullName>
    </submittedName>
</protein>
<gene>
    <name evidence="1" type="ORF">C8P67_108124</name>
</gene>
<reference evidence="1 2" key="1">
    <citation type="submission" date="2018-08" db="EMBL/GenBank/DDBJ databases">
        <title>Genomic Encyclopedia of Archaeal and Bacterial Type Strains, Phase II (KMG-II): from individual species to whole genera.</title>
        <authorList>
            <person name="Goeker M."/>
        </authorList>
    </citation>
    <scope>NUCLEOTIDE SEQUENCE [LARGE SCALE GENOMIC DNA]</scope>
    <source>
        <strain evidence="1 2">DSM 100880</strain>
    </source>
</reference>
<organism evidence="1 2">
    <name type="scientific">Flavobacterium aquicola</name>
    <dbReference type="NCBI Taxonomy" id="1682742"/>
    <lineage>
        <taxon>Bacteria</taxon>
        <taxon>Pseudomonadati</taxon>
        <taxon>Bacteroidota</taxon>
        <taxon>Flavobacteriia</taxon>
        <taxon>Flavobacteriales</taxon>
        <taxon>Flavobacteriaceae</taxon>
        <taxon>Flavobacterium</taxon>
    </lineage>
</organism>
<keyword evidence="2" id="KW-1185">Reference proteome</keyword>
<evidence type="ECO:0000313" key="1">
    <source>
        <dbReference type="EMBL" id="REG97959.1"/>
    </source>
</evidence>